<dbReference type="eggNOG" id="COG0657">
    <property type="taxonomic scope" value="Bacteria"/>
</dbReference>
<dbReference type="SUPFAM" id="SSF53474">
    <property type="entry name" value="alpha/beta-Hydrolases"/>
    <property type="match status" value="1"/>
</dbReference>
<dbReference type="Gene3D" id="3.40.50.1820">
    <property type="entry name" value="alpha/beta hydrolase"/>
    <property type="match status" value="1"/>
</dbReference>
<evidence type="ECO:0000256" key="1">
    <source>
        <dbReference type="ARBA" id="ARBA00022801"/>
    </source>
</evidence>
<dbReference type="PANTHER" id="PTHR48081:SF8">
    <property type="entry name" value="ALPHA_BETA HYDROLASE FOLD-3 DOMAIN-CONTAINING PROTEIN-RELATED"/>
    <property type="match status" value="1"/>
</dbReference>
<keyword evidence="4" id="KW-1185">Reference proteome</keyword>
<dbReference type="Proteomes" id="UP000020492">
    <property type="component" value="Unassembled WGS sequence"/>
</dbReference>
<dbReference type="InterPro" id="IPR013094">
    <property type="entry name" value="AB_hydrolase_3"/>
</dbReference>
<dbReference type="InterPro" id="IPR050300">
    <property type="entry name" value="GDXG_lipolytic_enzyme"/>
</dbReference>
<dbReference type="GO" id="GO:0016787">
    <property type="term" value="F:hydrolase activity"/>
    <property type="evidence" value="ECO:0007669"/>
    <property type="project" value="UniProtKB-KW"/>
</dbReference>
<sequence length="320" mass="34516">MLPFSPTDPQLEPALALVEPLPFTLAGLSARRAEQLRRYRTQAPLPRPDIQTEEHPLPCPDGEGELSLKLYRPADVPGVLPAMLWFHGGGYVGGTVVMDDALCEDLARDVRCVVVSAEYRLAPENPYPAALEDAFAALGWVAAQARALGIDPGRIAIGGASAGAGLAASLALLTRDRGGPRPCLQLLSYPMLDRDTSRDPALVSGVGEHPLWPHHHNRLAWQAYTGHLADPADAPYASPVHVPDLTALPPAWVGVGDLDLFYAENRHYAARLARAGVPTVFRCYPGAYHGFDRLVPGADLSRQFEHERNAALRGALHPRA</sequence>
<comment type="caution">
    <text evidence="3">The sequence shown here is derived from an EMBL/GenBank/DDBJ whole genome shotgun (WGS) entry which is preliminary data.</text>
</comment>
<feature type="domain" description="Alpha/beta hydrolase fold-3" evidence="2">
    <location>
        <begin position="83"/>
        <end position="291"/>
    </location>
</feature>
<evidence type="ECO:0000313" key="4">
    <source>
        <dbReference type="Proteomes" id="UP000020492"/>
    </source>
</evidence>
<proteinExistence type="predicted"/>
<keyword evidence="1" id="KW-0378">Hydrolase</keyword>
<dbReference type="PATRIC" id="fig|1476583.3.peg.2698"/>
<dbReference type="RefSeq" id="WP_034358955.1">
    <property type="nucleotide sequence ID" value="NZ_JHAC01000044.1"/>
</dbReference>
<evidence type="ECO:0000259" key="2">
    <source>
        <dbReference type="Pfam" id="PF07859"/>
    </source>
</evidence>
<dbReference type="EMBL" id="JHAC01000044">
    <property type="protein sequence ID" value="EYB67224.1"/>
    <property type="molecule type" value="Genomic_DNA"/>
</dbReference>
<organism evidence="3 4">
    <name type="scientific">Deinococcus phoenicis</name>
    <dbReference type="NCBI Taxonomy" id="1476583"/>
    <lineage>
        <taxon>Bacteria</taxon>
        <taxon>Thermotogati</taxon>
        <taxon>Deinococcota</taxon>
        <taxon>Deinococci</taxon>
        <taxon>Deinococcales</taxon>
        <taxon>Deinococcaceae</taxon>
        <taxon>Deinococcus</taxon>
    </lineage>
</organism>
<dbReference type="PANTHER" id="PTHR48081">
    <property type="entry name" value="AB HYDROLASE SUPERFAMILY PROTEIN C4A8.06C"/>
    <property type="match status" value="1"/>
</dbReference>
<dbReference type="OrthoDB" id="9815425at2"/>
<dbReference type="STRING" id="1476583.DEIPH_ctg046orf0015"/>
<gene>
    <name evidence="3" type="ORF">DEIPH_ctg046orf0015</name>
</gene>
<protein>
    <recommendedName>
        <fullName evidence="2">Alpha/beta hydrolase fold-3 domain-containing protein</fullName>
    </recommendedName>
</protein>
<dbReference type="Pfam" id="PF07859">
    <property type="entry name" value="Abhydrolase_3"/>
    <property type="match status" value="1"/>
</dbReference>
<dbReference type="AlphaFoldDB" id="A0A016QN74"/>
<accession>A0A016QN74</accession>
<name>A0A016QN74_9DEIO</name>
<evidence type="ECO:0000313" key="3">
    <source>
        <dbReference type="EMBL" id="EYB67224.1"/>
    </source>
</evidence>
<reference evidence="3 4" key="1">
    <citation type="submission" date="2014-03" db="EMBL/GenBank/DDBJ databases">
        <title>Draft genome sequence of Deinococcus phoenicis 1P10ME.</title>
        <authorList>
            <person name="Stepanov V.G."/>
            <person name="Vaishampayan P."/>
            <person name="Venkateswaran K."/>
            <person name="Fox G.E."/>
        </authorList>
    </citation>
    <scope>NUCLEOTIDE SEQUENCE [LARGE SCALE GENOMIC DNA]</scope>
    <source>
        <strain evidence="3 4">1P10ME</strain>
    </source>
</reference>
<dbReference type="InterPro" id="IPR029058">
    <property type="entry name" value="AB_hydrolase_fold"/>
</dbReference>